<feature type="compositionally biased region" description="Basic residues" evidence="1">
    <location>
        <begin position="994"/>
        <end position="1010"/>
    </location>
</feature>
<protein>
    <submittedName>
        <fullName evidence="3">Bag domain-containing protein</fullName>
    </submittedName>
</protein>
<dbReference type="Gene3D" id="1.20.58.120">
    <property type="entry name" value="BAG domain"/>
    <property type="match status" value="1"/>
</dbReference>
<feature type="compositionally biased region" description="Gly residues" evidence="1">
    <location>
        <begin position="201"/>
        <end position="210"/>
    </location>
</feature>
<dbReference type="InterPro" id="IPR003103">
    <property type="entry name" value="BAG_domain"/>
</dbReference>
<dbReference type="Pfam" id="PF02179">
    <property type="entry name" value="BAG"/>
    <property type="match status" value="1"/>
</dbReference>
<proteinExistence type="predicted"/>
<feature type="region of interest" description="Disordered" evidence="1">
    <location>
        <begin position="610"/>
        <end position="728"/>
    </location>
</feature>
<dbReference type="Proteomes" id="UP000249619">
    <property type="component" value="Unassembled WGS sequence"/>
</dbReference>
<evidence type="ECO:0000256" key="1">
    <source>
        <dbReference type="SAM" id="MobiDB-lite"/>
    </source>
</evidence>
<feature type="compositionally biased region" description="Polar residues" evidence="1">
    <location>
        <begin position="341"/>
        <end position="356"/>
    </location>
</feature>
<dbReference type="EMBL" id="QGDH01000006">
    <property type="protein sequence ID" value="RAR16017.1"/>
    <property type="molecule type" value="Genomic_DNA"/>
</dbReference>
<feature type="compositionally biased region" description="Low complexity" evidence="1">
    <location>
        <begin position="146"/>
        <end position="165"/>
    </location>
</feature>
<feature type="compositionally biased region" description="Low complexity" evidence="1">
    <location>
        <begin position="1011"/>
        <end position="1021"/>
    </location>
</feature>
<accession>A0A364NFL3</accession>
<feature type="compositionally biased region" description="Low complexity" evidence="1">
    <location>
        <begin position="60"/>
        <end position="72"/>
    </location>
</feature>
<feature type="region of interest" description="Disordered" evidence="1">
    <location>
        <begin position="959"/>
        <end position="1063"/>
    </location>
</feature>
<keyword evidence="4" id="KW-1185">Reference proteome</keyword>
<feature type="compositionally biased region" description="Basic and acidic residues" evidence="1">
    <location>
        <begin position="302"/>
        <end position="314"/>
    </location>
</feature>
<dbReference type="InterPro" id="IPR036533">
    <property type="entry name" value="BAG_dom_sf"/>
</dbReference>
<feature type="region of interest" description="Disordered" evidence="1">
    <location>
        <begin position="128"/>
        <end position="239"/>
    </location>
</feature>
<feature type="compositionally biased region" description="Low complexity" evidence="1">
    <location>
        <begin position="407"/>
        <end position="418"/>
    </location>
</feature>
<feature type="compositionally biased region" description="Polar residues" evidence="1">
    <location>
        <begin position="439"/>
        <end position="488"/>
    </location>
</feature>
<evidence type="ECO:0000313" key="3">
    <source>
        <dbReference type="EMBL" id="RAR16017.1"/>
    </source>
</evidence>
<dbReference type="STRING" id="183478.A0A364NFL3"/>
<dbReference type="SUPFAM" id="SSF63491">
    <property type="entry name" value="BAG domain"/>
    <property type="match status" value="1"/>
</dbReference>
<dbReference type="SMART" id="SM00264">
    <property type="entry name" value="BAG"/>
    <property type="match status" value="1"/>
</dbReference>
<reference evidence="4" key="1">
    <citation type="submission" date="2018-05" db="EMBL/GenBank/DDBJ databases">
        <title>Draft genome sequence of Stemphylium lycopersici strain CIDEFI 213.</title>
        <authorList>
            <person name="Medina R."/>
            <person name="Franco M.E.E."/>
            <person name="Lucentini C.G."/>
            <person name="Saparrat M.C.N."/>
            <person name="Balatti P.A."/>
        </authorList>
    </citation>
    <scope>NUCLEOTIDE SEQUENCE [LARGE SCALE GENOMIC DNA]</scope>
    <source>
        <strain evidence="4">CIDEFI 213</strain>
    </source>
</reference>
<evidence type="ECO:0000313" key="4">
    <source>
        <dbReference type="Proteomes" id="UP000249619"/>
    </source>
</evidence>
<dbReference type="OrthoDB" id="5204833at2759"/>
<sequence>MARRSARLLKRETTPEVSTKSDESWHTASSPDLGLPDLPELPEPSMKTPSQPKPSEAVQSTSRATRTTSTLTPHKNKSTTPLIAAAASRTPKDRTPIKPAGQEMHPAHHHASTAKVLDEARWLGFQSLGAHTAPPKASGLAAGQATPSKTPVPTTTNNTENLESSPDFRFRFKSPLSTLKDSKQDEAQLSPSSRNILKGAGITGTPGGGSRALFGTSEWSSKADVSPQRKKAEAKGKMARFSDVHMKQFKHMDSIANHPSAFRADPTRFKPVVGPTLKKSPSKPDIAKPEANRLKRTQSKMDLGESSKKPESKLKRTQSKMSLADSGSKIPPTPLKRTQSKVDLTGSSLPRSQSTVRLAPPSREGRSASREGDSDRTPAPKRVKRTEADDAASTRPASHEKKPDAPTPVTATPARKVTSQTALPRLAARLMTPTRASVARSQSVKTAKTTSMIPTLGKSPSTANLSKSPTVNNLIKPSASADETQPLPSNVSHLQAMRDGARDSMRKANQNLQRVRSILRTPNRKFSDDPTKIAAGTHVSPLVSSDVENTLPAIPATAPVKKHVNFSSSTMERASHDELGKSPSPMKFRAGSEVPTGAVIYPSLGSGAKYPELAQDTDSLTGSPSRRLTFGGETPNHPRSFSFEAGQAVSFGPTSTGTIRMVRKSDSSSLADGKKRKLETLQENSDKENDGPAEEEARSSKKVKHTPAPTPKTPASTSKLPRHTPGGRSIDELKKSFNFFSNNSLLGTAANSNLHDSKDQPTDALSKLFRFLQQRGLSDITDIVTNPRFDDPAYLATLAIALASIIVTMSWFSRTGGSWGGRFSPFGRPGNSPNAGVVNDSDFSYITNEDLRRNGQAQAPEIVDWDDKNPERETDVLIFKHGRTHYPTHFPAHSIRDGDLEIRTVRQAAAKKLGVDDYRRIRMFYKGRNLKHDERTSREEGLRGDGSGSEILVTVGEAPIGSHALGSEGASQRAWSEGEDEEDDDDDSGANASGKKKSRKRGGRKSKKKGASSANASGTSTPGYTTAGAGAEYLPIPSHINAAPRPTSAPPQNSSKPAEPQTPIGKLDAVASKFHTELVPMCVQFMNNPPEDKAKKTFEYKKLSETILTQIIFKLDGVDTGGDPDARTKRKALVKEVQGMMARLDEMSDYTEMSDMSQILPPPQSLDEAVRQRHLPAKLSYERSYWKPHGYMELVDLAPAKVASYITKGLERIGGKTTDHLFSVVALQCDRDTALAKKPET</sequence>
<feature type="region of interest" description="Disordered" evidence="1">
    <location>
        <begin position="259"/>
        <end position="488"/>
    </location>
</feature>
<feature type="compositionally biased region" description="Basic and acidic residues" evidence="1">
    <location>
        <begin position="9"/>
        <end position="25"/>
    </location>
</feature>
<dbReference type="PROSITE" id="PS51035">
    <property type="entry name" value="BAG"/>
    <property type="match status" value="1"/>
</dbReference>
<feature type="compositionally biased region" description="Basic and acidic residues" evidence="1">
    <location>
        <begin position="230"/>
        <end position="239"/>
    </location>
</feature>
<dbReference type="GO" id="GO:0051087">
    <property type="term" value="F:protein-folding chaperone binding"/>
    <property type="evidence" value="ECO:0007669"/>
    <property type="project" value="InterPro"/>
</dbReference>
<dbReference type="AlphaFoldDB" id="A0A364NFL3"/>
<feature type="compositionally biased region" description="Acidic residues" evidence="1">
    <location>
        <begin position="977"/>
        <end position="988"/>
    </location>
</feature>
<feature type="compositionally biased region" description="Basic and acidic residues" evidence="1">
    <location>
        <begin position="363"/>
        <end position="378"/>
    </location>
</feature>
<organism evidence="3 4">
    <name type="scientific">Stemphylium lycopersici</name>
    <name type="common">Tomato gray leaf spot disease fungus</name>
    <name type="synonym">Thyrospora lycopersici</name>
    <dbReference type="NCBI Taxonomy" id="183478"/>
    <lineage>
        <taxon>Eukaryota</taxon>
        <taxon>Fungi</taxon>
        <taxon>Dikarya</taxon>
        <taxon>Ascomycota</taxon>
        <taxon>Pezizomycotina</taxon>
        <taxon>Dothideomycetes</taxon>
        <taxon>Pleosporomycetidae</taxon>
        <taxon>Pleosporales</taxon>
        <taxon>Pleosporineae</taxon>
        <taxon>Pleosporaceae</taxon>
        <taxon>Stemphylium</taxon>
    </lineage>
</organism>
<gene>
    <name evidence="3" type="ORF">DDE83_000592</name>
</gene>
<feature type="compositionally biased region" description="Polar residues" evidence="1">
    <location>
        <begin position="616"/>
        <end position="626"/>
    </location>
</feature>
<evidence type="ECO:0000259" key="2">
    <source>
        <dbReference type="PROSITE" id="PS51035"/>
    </source>
</evidence>
<feature type="domain" description="BAG" evidence="2">
    <location>
        <begin position="1090"/>
        <end position="1148"/>
    </location>
</feature>
<feature type="region of interest" description="Disordered" evidence="1">
    <location>
        <begin position="1"/>
        <end position="114"/>
    </location>
</feature>
<comment type="caution">
    <text evidence="3">The sequence shown here is derived from an EMBL/GenBank/DDBJ whole genome shotgun (WGS) entry which is preliminary data.</text>
</comment>
<feature type="compositionally biased region" description="Basic and acidic residues" evidence="1">
    <location>
        <begin position="678"/>
        <end position="699"/>
    </location>
</feature>
<name>A0A364NFL3_STELY</name>